<feature type="coiled-coil region" evidence="1">
    <location>
        <begin position="14"/>
        <end position="48"/>
    </location>
</feature>
<protein>
    <submittedName>
        <fullName evidence="4">DDE_Tnp_1_7 domain-containing protein</fullName>
    </submittedName>
</protein>
<reference evidence="2 3" key="1">
    <citation type="submission" date="2018-11" db="EMBL/GenBank/DDBJ databases">
        <authorList>
            <consortium name="Pathogen Informatics"/>
        </authorList>
    </citation>
    <scope>NUCLEOTIDE SEQUENCE [LARGE SCALE GENOMIC DNA]</scope>
</reference>
<keyword evidence="1" id="KW-0175">Coiled coil</keyword>
<dbReference type="EMBL" id="UZAH01026973">
    <property type="protein sequence ID" value="VDO87321.1"/>
    <property type="molecule type" value="Genomic_DNA"/>
</dbReference>
<dbReference type="OrthoDB" id="5850423at2759"/>
<keyword evidence="3" id="KW-1185">Reference proteome</keyword>
<evidence type="ECO:0000313" key="2">
    <source>
        <dbReference type="EMBL" id="VDO87321.1"/>
    </source>
</evidence>
<name>A0A3P7YIQ3_HELPZ</name>
<dbReference type="Proteomes" id="UP000050761">
    <property type="component" value="Unassembled WGS sequence"/>
</dbReference>
<sequence>MKFPACVLAQKKRRKRHAERIEQYHKEVEVHQQALKEHEEQHIRQKRQFFAPDAGASCVPCPAWVTLALASRKKRSANSSDEHSSEEIPRMSLSEAIADIRKKAGYKLGFDDEEEKPRRKQGKCDQTDDCLNDVEYAIFKKVYHNTRVKREQLTKGHAWYYSSVTRFAQAACAKMIRIPKFPPCTAPGVTEVPNKLIDVKARLASTAIRHHFQSVLGTRRTTKPSRFVNVDQYLRNLLGFVTTSEAPERCGGGGGGGGGGELVAHGVVVERGGICIGRYLT</sequence>
<gene>
    <name evidence="2" type="ORF">HPBE_LOCUS11066</name>
</gene>
<evidence type="ECO:0000313" key="3">
    <source>
        <dbReference type="Proteomes" id="UP000050761"/>
    </source>
</evidence>
<organism evidence="2">
    <name type="scientific">Heligmosomoides polygyrus</name>
    <name type="common">Parasitic roundworm</name>
    <dbReference type="NCBI Taxonomy" id="6339"/>
    <lineage>
        <taxon>Eukaryota</taxon>
        <taxon>Metazoa</taxon>
        <taxon>Ecdysozoa</taxon>
        <taxon>Nematoda</taxon>
        <taxon>Chromadorea</taxon>
        <taxon>Rhabditida</taxon>
        <taxon>Rhabditina</taxon>
        <taxon>Rhabditomorpha</taxon>
        <taxon>Strongyloidea</taxon>
        <taxon>Heligmosomidae</taxon>
        <taxon>Heligmosomoides</taxon>
    </lineage>
</organism>
<accession>A0A3P7YIQ3</accession>
<evidence type="ECO:0000313" key="4">
    <source>
        <dbReference type="WBParaSite" id="HPBE_0001106501-mRNA-1"/>
    </source>
</evidence>
<reference evidence="4" key="2">
    <citation type="submission" date="2019-09" db="UniProtKB">
        <authorList>
            <consortium name="WormBaseParasite"/>
        </authorList>
    </citation>
    <scope>IDENTIFICATION</scope>
</reference>
<evidence type="ECO:0000256" key="1">
    <source>
        <dbReference type="SAM" id="Coils"/>
    </source>
</evidence>
<dbReference type="WBParaSite" id="HPBE_0001106501-mRNA-1">
    <property type="protein sequence ID" value="HPBE_0001106501-mRNA-1"/>
    <property type="gene ID" value="HPBE_0001106501"/>
</dbReference>
<dbReference type="AlphaFoldDB" id="A0A3P7YIQ3"/>
<proteinExistence type="predicted"/>